<evidence type="ECO:0000256" key="2">
    <source>
        <dbReference type="SAM" id="MobiDB-lite"/>
    </source>
</evidence>
<feature type="region of interest" description="Disordered" evidence="2">
    <location>
        <begin position="300"/>
        <end position="371"/>
    </location>
</feature>
<dbReference type="PANTHER" id="PTHR31017:SF1">
    <property type="entry name" value="LATE SECRETORY PATHWAY PROTEIN AVL9 HOMOLOG"/>
    <property type="match status" value="1"/>
</dbReference>
<dbReference type="OrthoDB" id="26278at2759"/>
<dbReference type="PROSITE" id="PS50211">
    <property type="entry name" value="DENN"/>
    <property type="match status" value="1"/>
</dbReference>
<dbReference type="EMBL" id="LUCH01002759">
    <property type="protein sequence ID" value="KAF5401018.1"/>
    <property type="molecule type" value="Genomic_DNA"/>
</dbReference>
<evidence type="ECO:0000256" key="1">
    <source>
        <dbReference type="ARBA" id="ARBA00038178"/>
    </source>
</evidence>
<dbReference type="InterPro" id="IPR037516">
    <property type="entry name" value="Tripartite_DENN"/>
</dbReference>
<reference evidence="4" key="1">
    <citation type="submission" date="2019-05" db="EMBL/GenBank/DDBJ databases">
        <title>Annotation for the trematode Paragonimus heterotremus.</title>
        <authorList>
            <person name="Choi Y.-J."/>
        </authorList>
    </citation>
    <scope>NUCLEOTIDE SEQUENCE</scope>
    <source>
        <strain evidence="4">LC</strain>
    </source>
</reference>
<protein>
    <submittedName>
        <fullName evidence="4">Late secretory pathway protein AVL9</fullName>
    </submittedName>
</protein>
<dbReference type="InterPro" id="IPR018307">
    <property type="entry name" value="ABL9/DENND6_dom"/>
</dbReference>
<feature type="domain" description="UDENN" evidence="3">
    <location>
        <begin position="8"/>
        <end position="467"/>
    </location>
</feature>
<dbReference type="AlphaFoldDB" id="A0A8J4WGS4"/>
<feature type="region of interest" description="Disordered" evidence="2">
    <location>
        <begin position="488"/>
        <end position="509"/>
    </location>
</feature>
<feature type="compositionally biased region" description="Polar residues" evidence="2">
    <location>
        <begin position="496"/>
        <end position="506"/>
    </location>
</feature>
<dbReference type="PANTHER" id="PTHR31017">
    <property type="entry name" value="LATE SECRETORY PATHWAY PROTEIN AVL9-RELATED"/>
    <property type="match status" value="1"/>
</dbReference>
<dbReference type="Pfam" id="PF09794">
    <property type="entry name" value="Avl9"/>
    <property type="match status" value="1"/>
</dbReference>
<comment type="caution">
    <text evidence="4">The sequence shown here is derived from an EMBL/GenBank/DDBJ whole genome shotgun (WGS) entry which is preliminary data.</text>
</comment>
<name>A0A8J4WGS4_9TREM</name>
<dbReference type="GO" id="GO:0005737">
    <property type="term" value="C:cytoplasm"/>
    <property type="evidence" value="ECO:0007669"/>
    <property type="project" value="TreeGrafter"/>
</dbReference>
<proteinExistence type="inferred from homology"/>
<feature type="compositionally biased region" description="Polar residues" evidence="2">
    <location>
        <begin position="344"/>
        <end position="357"/>
    </location>
</feature>
<organism evidence="4 5">
    <name type="scientific">Paragonimus heterotremus</name>
    <dbReference type="NCBI Taxonomy" id="100268"/>
    <lineage>
        <taxon>Eukaryota</taxon>
        <taxon>Metazoa</taxon>
        <taxon>Spiralia</taxon>
        <taxon>Lophotrochozoa</taxon>
        <taxon>Platyhelminthes</taxon>
        <taxon>Trematoda</taxon>
        <taxon>Digenea</taxon>
        <taxon>Plagiorchiida</taxon>
        <taxon>Troglotremata</taxon>
        <taxon>Troglotrematidae</taxon>
        <taxon>Paragonimus</taxon>
    </lineage>
</organism>
<evidence type="ECO:0000313" key="4">
    <source>
        <dbReference type="EMBL" id="KAF5401018.1"/>
    </source>
</evidence>
<evidence type="ECO:0000313" key="5">
    <source>
        <dbReference type="Proteomes" id="UP000748531"/>
    </source>
</evidence>
<dbReference type="InterPro" id="IPR051731">
    <property type="entry name" value="DENND11/AVL9_GEFs"/>
</dbReference>
<comment type="similarity">
    <text evidence="1">Belongs to the AVL9 family.</text>
</comment>
<keyword evidence="5" id="KW-1185">Reference proteome</keyword>
<sequence>MLYSGCILHTIVVGFHHRRGAIVELAFPPFVSSEASLSNDDRCNPPYKWRNLASLALPDGAHNYLKDVVYFTLPSLEKDQFAVFGVASYRQADSVTLSHPAPEVTRNTVQKSLVVLSRFPLFSFIAHHLSHVAETLFENGGFNLERLQKVYTELGEKFDAVLASPMLYQDALHFNLSAANFVRVYGRDSLVLFKLLLLERRVLFVGESAGWISNWLVTLLSLVPDLLSGGLYECCFVDREWLSERACWPTLCATPTPAVQIPFDSNLEPSNFFTHAASVAHTDVQSDVCHSVVAATDNEELSEVCRSQPSDPTPKPSILNRDDASSNHPVNPSEALVPGDLQRACSNQPPMTKSTPHANGHESDRSSDSYPPFSPFPTDHWGFPLSLFTKSNILPLYTHLGSLDLLLEPLTCKSPIVAPVNGVTVTDRSVRAFLAGATNALLRTHKRLAEVIVTSLSPTDGLPDPDNHPHSSLTALFEKNNQPVLSKSVSADELPISSSTAPGNRSVSRHIGFPKRSSTVVHICTNIPTNNLTGVREPRITPAPLAQALQLTRIDRAFIDELQKMVTLWYQARTALQSACNVSPLCDLAEFLDRDDNLLEEYMGKLSPTHRTILLQFPSNAILDAYVRQHFLSYLRGLLLTAEGYGNNVSDFNSLFVNCLRSTRSFLIWRGQLIPDKVFLVSSPSVISSSASVNVSDTERCSMESQGVVEENPHSLLLLDFPILSNDLSKTISPNLADASSQPPVVSSAYAVAALFAQHPGRRCTEVDDWEQFVGGFKKFRDLAADRGRRIVNQSVQGWSKFSSDLNTSFRSGASSTVISRFSDAFKSLLGPSPTTGR</sequence>
<dbReference type="Proteomes" id="UP000748531">
    <property type="component" value="Unassembled WGS sequence"/>
</dbReference>
<gene>
    <name evidence="4" type="ORF">PHET_05600</name>
</gene>
<accession>A0A8J4WGS4</accession>
<evidence type="ECO:0000259" key="3">
    <source>
        <dbReference type="PROSITE" id="PS50211"/>
    </source>
</evidence>